<dbReference type="RefSeq" id="WP_058293897.1">
    <property type="nucleotide sequence ID" value="NZ_LN890327.1"/>
</dbReference>
<protein>
    <submittedName>
        <fullName evidence="1">Uncharacterized protein</fullName>
    </submittedName>
</protein>
<dbReference type="EMBL" id="PDCJ01000004">
    <property type="protein sequence ID" value="PEG29209.1"/>
    <property type="molecule type" value="Genomic_DNA"/>
</dbReference>
<evidence type="ECO:0000313" key="2">
    <source>
        <dbReference type="Proteomes" id="UP000220840"/>
    </source>
</evidence>
<evidence type="ECO:0000313" key="1">
    <source>
        <dbReference type="EMBL" id="PEG29209.1"/>
    </source>
</evidence>
<dbReference type="Proteomes" id="UP000220840">
    <property type="component" value="Unassembled WGS sequence"/>
</dbReference>
<dbReference type="STRING" id="137838.GCA_001458595_00977"/>
<comment type="caution">
    <text evidence="1">The sequence shown here is derived from an EMBL/GenBank/DDBJ whole genome shotgun (WGS) entry which is preliminary data.</text>
</comment>
<sequence length="364" mass="42832">MKIIIENTSLFDKELNNKIREKLKDIVHELDKSKRYRMDLSFCEDLILCEFEIDSYKIPEEALRPYQRGKVLKGKEKMYELLTYRVDSAKNIFKEYGINLGSCNINGTPFIKLNTIDLRLEEEEDTELDKGSKRKKENKFTCNMIMPSFSAYIENLKNALAYIEQDRETELENAFDDKKEYAKYKSLVGKDELYKVLTDFKKEYGDRWMYSREYKSELKEKFIKTIEIKAGIICDGILKENILKPLELKTVLIFEIPVYKITKKINGTNKSIGYIRLLTNGKMISAKFQPHSKSYAIPDEIFKDCIVNVTSESNNKKLLNIIEELVNRVDEICQRFRYVLEKDLIHNVLGYMDIKNILKKAREA</sequence>
<accession>A0A2A7MC87</accession>
<proteinExistence type="predicted"/>
<name>A0A2A7MC87_9CLOT</name>
<gene>
    <name evidence="1" type="ORF">CQ394_17710</name>
</gene>
<keyword evidence="2" id="KW-1185">Reference proteome</keyword>
<organism evidence="1 2">
    <name type="scientific">Clostridium neonatale</name>
    <dbReference type="NCBI Taxonomy" id="137838"/>
    <lineage>
        <taxon>Bacteria</taxon>
        <taxon>Bacillati</taxon>
        <taxon>Bacillota</taxon>
        <taxon>Clostridia</taxon>
        <taxon>Eubacteriales</taxon>
        <taxon>Clostridiaceae</taxon>
        <taxon>Clostridium</taxon>
    </lineage>
</organism>
<dbReference type="OrthoDB" id="1889972at2"/>
<dbReference type="AlphaFoldDB" id="A0A2A7MC87"/>
<reference evidence="1 2" key="1">
    <citation type="submission" date="2017-10" db="EMBL/GenBank/DDBJ databases">
        <title>Effective Description of Clostridium neonatale sp. nov. linked to necrotizing enterocolitis in neonates and a clarification of species assignable to the genus Clostridium (Prazmowski 1880) emend. Lawson and Rainey 2016.</title>
        <authorList>
            <person name="Bernard K."/>
            <person name="Burdz T."/>
            <person name="Wiebe D."/>
            <person name="Balcewich B."/>
            <person name="Alfa M."/>
            <person name="Bernier A.-M."/>
        </authorList>
    </citation>
    <scope>NUCLEOTIDE SEQUENCE [LARGE SCALE GENOMIC DNA]</scope>
    <source>
        <strain evidence="1 2">LCDC99A005</strain>
    </source>
</reference>